<protein>
    <submittedName>
        <fullName evidence="1">Uncharacterized protein</fullName>
    </submittedName>
</protein>
<accession>A0A0K2TCM5</accession>
<organism evidence="1">
    <name type="scientific">Lepeophtheirus salmonis</name>
    <name type="common">Salmon louse</name>
    <name type="synonym">Caligus salmonis</name>
    <dbReference type="NCBI Taxonomy" id="72036"/>
    <lineage>
        <taxon>Eukaryota</taxon>
        <taxon>Metazoa</taxon>
        <taxon>Ecdysozoa</taxon>
        <taxon>Arthropoda</taxon>
        <taxon>Crustacea</taxon>
        <taxon>Multicrustacea</taxon>
        <taxon>Hexanauplia</taxon>
        <taxon>Copepoda</taxon>
        <taxon>Siphonostomatoida</taxon>
        <taxon>Caligidae</taxon>
        <taxon>Lepeophtheirus</taxon>
    </lineage>
</organism>
<name>A0A0K2TCM5_LEPSM</name>
<sequence length="63" mass="7636">MVFPCDEYFAHVAEDWKILKRNGHRMSIYKVVHLYEYEDALLNWQIVETICHKICTHNVHSFL</sequence>
<evidence type="ECO:0000313" key="1">
    <source>
        <dbReference type="EMBL" id="CDW23322.1"/>
    </source>
</evidence>
<dbReference type="EMBL" id="HACA01005961">
    <property type="protein sequence ID" value="CDW23322.1"/>
    <property type="molecule type" value="Transcribed_RNA"/>
</dbReference>
<reference evidence="1" key="1">
    <citation type="submission" date="2014-05" db="EMBL/GenBank/DDBJ databases">
        <authorList>
            <person name="Chronopoulou M."/>
        </authorList>
    </citation>
    <scope>NUCLEOTIDE SEQUENCE</scope>
    <source>
        <tissue evidence="1">Whole organism</tissue>
    </source>
</reference>
<proteinExistence type="predicted"/>
<dbReference type="AlphaFoldDB" id="A0A0K2TCM5"/>